<sequence>MARENYRERAVVVRSYDFAEADRIVVLLTRGHGLVRGVAKGVRRSKSRFGSRVQLFVELDVLLYPGRALANITAADTVSYFGAGIIEDYTRYTTACAALEAAERLAVAENGEDPFLYDALLTTLRRIQQHPDPTLVLDAFLLQAMDHAGWAPSLFNCAQCGKPGPHRAFHPEAGGAVCTECRPPGSATPPPEALRVMWWLAHNQWRAVDAAREASISAGDGFFDDVSHHVHQMTRAHVQWHMERKVQALDFVDGGGTIGG</sequence>
<evidence type="ECO:0000256" key="1">
    <source>
        <dbReference type="ARBA" id="ARBA00003065"/>
    </source>
</evidence>
<dbReference type="Gene3D" id="2.40.50.140">
    <property type="entry name" value="Nucleic acid-binding proteins"/>
    <property type="match status" value="1"/>
</dbReference>
<evidence type="ECO:0000256" key="4">
    <source>
        <dbReference type="ARBA" id="ARBA00022763"/>
    </source>
</evidence>
<gene>
    <name evidence="8" type="primary">recO</name>
    <name evidence="10" type="ORF">HMPREF9997_01828</name>
</gene>
<keyword evidence="6 8" id="KW-0234">DNA repair</keyword>
<dbReference type="OrthoDB" id="9812244at2"/>
<dbReference type="HOGENOM" id="CLU_066632_1_1_11"/>
<dbReference type="RefSeq" id="WP_006064053.1">
    <property type="nucleotide sequence ID" value="NZ_KB290831.1"/>
</dbReference>
<evidence type="ECO:0000256" key="3">
    <source>
        <dbReference type="ARBA" id="ARBA00021310"/>
    </source>
</evidence>
<evidence type="ECO:0000313" key="10">
    <source>
        <dbReference type="EMBL" id="EKX89357.1"/>
    </source>
</evidence>
<evidence type="ECO:0000256" key="2">
    <source>
        <dbReference type="ARBA" id="ARBA00007452"/>
    </source>
</evidence>
<accession>L1MDS0</accession>
<dbReference type="NCBIfam" id="TIGR00613">
    <property type="entry name" value="reco"/>
    <property type="match status" value="1"/>
</dbReference>
<dbReference type="SUPFAM" id="SSF57863">
    <property type="entry name" value="ArfGap/RecO-like zinc finger"/>
    <property type="match status" value="1"/>
</dbReference>
<dbReference type="Proteomes" id="UP000010445">
    <property type="component" value="Unassembled WGS sequence"/>
</dbReference>
<evidence type="ECO:0000259" key="9">
    <source>
        <dbReference type="Pfam" id="PF11967"/>
    </source>
</evidence>
<dbReference type="GO" id="GO:0006310">
    <property type="term" value="P:DNA recombination"/>
    <property type="evidence" value="ECO:0007669"/>
    <property type="project" value="UniProtKB-UniRule"/>
</dbReference>
<comment type="similarity">
    <text evidence="2 8">Belongs to the RecO family.</text>
</comment>
<dbReference type="HAMAP" id="MF_00201">
    <property type="entry name" value="RecO"/>
    <property type="match status" value="1"/>
</dbReference>
<evidence type="ECO:0000256" key="8">
    <source>
        <dbReference type="HAMAP-Rule" id="MF_00201"/>
    </source>
</evidence>
<dbReference type="EMBL" id="AMEM01000024">
    <property type="protein sequence ID" value="EKX89357.1"/>
    <property type="molecule type" value="Genomic_DNA"/>
</dbReference>
<comment type="caution">
    <text evidence="10">The sequence shown here is derived from an EMBL/GenBank/DDBJ whole genome shotgun (WGS) entry which is preliminary data.</text>
</comment>
<dbReference type="InterPro" id="IPR003717">
    <property type="entry name" value="RecO"/>
</dbReference>
<evidence type="ECO:0000256" key="6">
    <source>
        <dbReference type="ARBA" id="ARBA00023204"/>
    </source>
</evidence>
<keyword evidence="11" id="KW-1185">Reference proteome</keyword>
<dbReference type="GO" id="GO:0043590">
    <property type="term" value="C:bacterial nucleoid"/>
    <property type="evidence" value="ECO:0007669"/>
    <property type="project" value="TreeGrafter"/>
</dbReference>
<keyword evidence="5 8" id="KW-0233">DNA recombination</keyword>
<dbReference type="GO" id="GO:0006302">
    <property type="term" value="P:double-strand break repair"/>
    <property type="evidence" value="ECO:0007669"/>
    <property type="project" value="TreeGrafter"/>
</dbReference>
<proteinExistence type="inferred from homology"/>
<reference evidence="10 11" key="1">
    <citation type="submission" date="2012-05" db="EMBL/GenBank/DDBJ databases">
        <authorList>
            <person name="Weinstock G."/>
            <person name="Sodergren E."/>
            <person name="Lobos E.A."/>
            <person name="Fulton L."/>
            <person name="Fulton R."/>
            <person name="Courtney L."/>
            <person name="Fronick C."/>
            <person name="O'Laughlin M."/>
            <person name="Godfrey J."/>
            <person name="Wilson R.M."/>
            <person name="Miner T."/>
            <person name="Farmer C."/>
            <person name="Delehaunty K."/>
            <person name="Cordes M."/>
            <person name="Minx P."/>
            <person name="Tomlinson C."/>
            <person name="Chen J."/>
            <person name="Wollam A."/>
            <person name="Pepin K.H."/>
            <person name="Bhonagiri V."/>
            <person name="Zhang X."/>
            <person name="Suruliraj S."/>
            <person name="Warren W."/>
            <person name="Mitreva M."/>
            <person name="Mardis E.R."/>
            <person name="Wilson R.K."/>
        </authorList>
    </citation>
    <scope>NUCLEOTIDE SEQUENCE [LARGE SCALE GENOMIC DNA]</scope>
    <source>
        <strain evidence="10 11">F0235</strain>
    </source>
</reference>
<keyword evidence="4 8" id="KW-0227">DNA damage</keyword>
<dbReference type="SUPFAM" id="SSF50249">
    <property type="entry name" value="Nucleic acid-binding proteins"/>
    <property type="match status" value="1"/>
</dbReference>
<dbReference type="Pfam" id="PF11967">
    <property type="entry name" value="RecO_N"/>
    <property type="match status" value="1"/>
</dbReference>
<organism evidence="10 11">
    <name type="scientific">Corynebacterium durum F0235</name>
    <dbReference type="NCBI Taxonomy" id="1035195"/>
    <lineage>
        <taxon>Bacteria</taxon>
        <taxon>Bacillati</taxon>
        <taxon>Actinomycetota</taxon>
        <taxon>Actinomycetes</taxon>
        <taxon>Mycobacteriales</taxon>
        <taxon>Corynebacteriaceae</taxon>
        <taxon>Corynebacterium</taxon>
    </lineage>
</organism>
<comment type="function">
    <text evidence="1 8">Involved in DNA repair and RecF pathway recombination.</text>
</comment>
<dbReference type="InterPro" id="IPR042242">
    <property type="entry name" value="RecO_C"/>
</dbReference>
<protein>
    <recommendedName>
        <fullName evidence="3 8">DNA repair protein RecO</fullName>
    </recommendedName>
    <alternativeName>
        <fullName evidence="7 8">Recombination protein O</fullName>
    </alternativeName>
</protein>
<dbReference type="InterPro" id="IPR022572">
    <property type="entry name" value="DNA_rep/recomb_RecO_N"/>
</dbReference>
<dbReference type="PANTHER" id="PTHR33991:SF1">
    <property type="entry name" value="DNA REPAIR PROTEIN RECO"/>
    <property type="match status" value="1"/>
</dbReference>
<dbReference type="Pfam" id="PF02565">
    <property type="entry name" value="RecO_C"/>
    <property type="match status" value="1"/>
</dbReference>
<feature type="domain" description="DNA replication/recombination mediator RecO N-terminal" evidence="9">
    <location>
        <begin position="5"/>
        <end position="81"/>
    </location>
</feature>
<evidence type="ECO:0000256" key="5">
    <source>
        <dbReference type="ARBA" id="ARBA00023172"/>
    </source>
</evidence>
<name>L1MDS0_9CORY</name>
<dbReference type="PATRIC" id="fig|1035195.3.peg.1652"/>
<dbReference type="eggNOG" id="COG1381">
    <property type="taxonomic scope" value="Bacteria"/>
</dbReference>
<dbReference type="AlphaFoldDB" id="L1MDS0"/>
<dbReference type="PANTHER" id="PTHR33991">
    <property type="entry name" value="DNA REPAIR PROTEIN RECO"/>
    <property type="match status" value="1"/>
</dbReference>
<dbReference type="InterPro" id="IPR012340">
    <property type="entry name" value="NA-bd_OB-fold"/>
</dbReference>
<dbReference type="InterPro" id="IPR037278">
    <property type="entry name" value="ARFGAP/RecO"/>
</dbReference>
<evidence type="ECO:0000313" key="11">
    <source>
        <dbReference type="Proteomes" id="UP000010445"/>
    </source>
</evidence>
<dbReference type="Gene3D" id="1.20.1440.120">
    <property type="entry name" value="Recombination protein O, C-terminal domain"/>
    <property type="match status" value="1"/>
</dbReference>
<dbReference type="STRING" id="1035195.HMPREF9997_01828"/>
<evidence type="ECO:0000256" key="7">
    <source>
        <dbReference type="ARBA" id="ARBA00033409"/>
    </source>
</evidence>